<name>A0A2W0HCM4_9BACI</name>
<evidence type="ECO:0000313" key="2">
    <source>
        <dbReference type="Proteomes" id="UP000248066"/>
    </source>
</evidence>
<sequence length="187" mass="21785">MRMIWLLVPFLLVIIACSSEVGSEMNPDMLDEEVDFPYAIPELDDYLITAVDVAPRHGTAERVDLYYVHEEEVGRNRQLMEMEEGFEAEFDIRRVYGPYDDFSEFSLVMIQSPEPFHEPYKNEVEVDGQMFQYTISASGEKGMLTFQTAKDGIYLDVSIKQEEDHMPESEVIEKISRFYSEFADQFE</sequence>
<comment type="caution">
    <text evidence="1">The sequence shown here is derived from an EMBL/GenBank/DDBJ whole genome shotgun (WGS) entry which is preliminary data.</text>
</comment>
<dbReference type="RefSeq" id="WP_110519242.1">
    <property type="nucleotide sequence ID" value="NZ_PDOF01000001.1"/>
</dbReference>
<gene>
    <name evidence="1" type="ORF">CR205_10310</name>
</gene>
<dbReference type="Proteomes" id="UP000248066">
    <property type="component" value="Unassembled WGS sequence"/>
</dbReference>
<proteinExistence type="predicted"/>
<dbReference type="OrthoDB" id="2875505at2"/>
<dbReference type="PROSITE" id="PS51257">
    <property type="entry name" value="PROKAR_LIPOPROTEIN"/>
    <property type="match status" value="1"/>
</dbReference>
<dbReference type="EMBL" id="PDOF01000001">
    <property type="protein sequence ID" value="PYZ98937.1"/>
    <property type="molecule type" value="Genomic_DNA"/>
</dbReference>
<keyword evidence="2" id="KW-1185">Reference proteome</keyword>
<evidence type="ECO:0000313" key="1">
    <source>
        <dbReference type="EMBL" id="PYZ98937.1"/>
    </source>
</evidence>
<accession>A0A2W0HCM4</accession>
<reference evidence="1 2" key="1">
    <citation type="submission" date="2017-10" db="EMBL/GenBank/DDBJ databases">
        <title>Bacillus sp. nov., a halophilic bacterium isolated from a Yangshapao Lake.</title>
        <authorList>
            <person name="Wang H."/>
        </authorList>
    </citation>
    <scope>NUCLEOTIDE SEQUENCE [LARGE SCALE GENOMIC DNA]</scope>
    <source>
        <strain evidence="1 2">YSP-3</strain>
    </source>
</reference>
<organism evidence="1 2">
    <name type="scientific">Alteribacter lacisalsi</name>
    <dbReference type="NCBI Taxonomy" id="2045244"/>
    <lineage>
        <taxon>Bacteria</taxon>
        <taxon>Bacillati</taxon>
        <taxon>Bacillota</taxon>
        <taxon>Bacilli</taxon>
        <taxon>Bacillales</taxon>
        <taxon>Bacillaceae</taxon>
        <taxon>Alteribacter</taxon>
    </lineage>
</organism>
<protein>
    <submittedName>
        <fullName evidence="1">Uncharacterized protein</fullName>
    </submittedName>
</protein>
<dbReference type="AlphaFoldDB" id="A0A2W0HCM4"/>